<comment type="caution">
    <text evidence="7">The sequence shown here is derived from an EMBL/GenBank/DDBJ whole genome shotgun (WGS) entry which is preliminary data.</text>
</comment>
<organism evidence="7 8">
    <name type="scientific">Amphibalanus amphitrite</name>
    <name type="common">Striped barnacle</name>
    <name type="synonym">Balanus amphitrite</name>
    <dbReference type="NCBI Taxonomy" id="1232801"/>
    <lineage>
        <taxon>Eukaryota</taxon>
        <taxon>Metazoa</taxon>
        <taxon>Ecdysozoa</taxon>
        <taxon>Arthropoda</taxon>
        <taxon>Crustacea</taxon>
        <taxon>Multicrustacea</taxon>
        <taxon>Cirripedia</taxon>
        <taxon>Thoracica</taxon>
        <taxon>Thoracicalcarea</taxon>
        <taxon>Balanomorpha</taxon>
        <taxon>Balanoidea</taxon>
        <taxon>Balanidae</taxon>
        <taxon>Amphibalaninae</taxon>
        <taxon>Amphibalanus</taxon>
    </lineage>
</organism>
<name>A0A6A4XDX0_AMPAM</name>
<evidence type="ECO:0000256" key="6">
    <source>
        <dbReference type="SAM" id="Phobius"/>
    </source>
</evidence>
<comment type="similarity">
    <text evidence="2">Belongs to the ORM family.</text>
</comment>
<dbReference type="Proteomes" id="UP000440578">
    <property type="component" value="Unassembled WGS sequence"/>
</dbReference>
<dbReference type="AlphaFoldDB" id="A0A6A4XDX0"/>
<dbReference type="EMBL" id="VIIS01000012">
    <property type="protein sequence ID" value="KAF0314560.1"/>
    <property type="molecule type" value="Genomic_DNA"/>
</dbReference>
<dbReference type="Pfam" id="PF04061">
    <property type="entry name" value="ORMDL"/>
    <property type="match status" value="1"/>
</dbReference>
<sequence>MYAGARGETNPNVSWLGSRGVWLSYIVGVTALHLALLAVPVISVATAWTLTNVIHNAINFWLMHSVKGAPWETGDQGGCTTLSHWEQIDGGRQNTPTKTFLITIPVALFILASFYTAYDTSHFVVNFVSLLFGLVPKLPFFNKRRPLGVDDD</sequence>
<protein>
    <submittedName>
        <fullName evidence="7">ORM1-like protein 2</fullName>
    </submittedName>
</protein>
<feature type="transmembrane region" description="Helical" evidence="6">
    <location>
        <begin position="22"/>
        <end position="50"/>
    </location>
</feature>
<evidence type="ECO:0000313" key="8">
    <source>
        <dbReference type="Proteomes" id="UP000440578"/>
    </source>
</evidence>
<feature type="transmembrane region" description="Helical" evidence="6">
    <location>
        <begin position="123"/>
        <end position="140"/>
    </location>
</feature>
<dbReference type="PIRSF" id="PIRSF018147">
    <property type="entry name" value="ORMDL"/>
    <property type="match status" value="1"/>
</dbReference>
<dbReference type="EMBL" id="VIIS01000012">
    <property type="protein sequence ID" value="KAF0314559.1"/>
    <property type="molecule type" value="Genomic_DNA"/>
</dbReference>
<comment type="subcellular location">
    <subcellularLocation>
        <location evidence="1">Membrane</location>
        <topology evidence="1">Multi-pass membrane protein</topology>
    </subcellularLocation>
</comment>
<dbReference type="OrthoDB" id="1932233at2759"/>
<keyword evidence="8" id="KW-1185">Reference proteome</keyword>
<dbReference type="GO" id="GO:0005789">
    <property type="term" value="C:endoplasmic reticulum membrane"/>
    <property type="evidence" value="ECO:0007669"/>
    <property type="project" value="InterPro"/>
</dbReference>
<keyword evidence="3 6" id="KW-0812">Transmembrane</keyword>
<feature type="transmembrane region" description="Helical" evidence="6">
    <location>
        <begin position="99"/>
        <end position="117"/>
    </location>
</feature>
<dbReference type="InterPro" id="IPR007203">
    <property type="entry name" value="ORMDL"/>
</dbReference>
<evidence type="ECO:0000313" key="7">
    <source>
        <dbReference type="EMBL" id="KAF0314560.1"/>
    </source>
</evidence>
<proteinExistence type="inferred from homology"/>
<evidence type="ECO:0000256" key="3">
    <source>
        <dbReference type="ARBA" id="ARBA00022692"/>
    </source>
</evidence>
<gene>
    <name evidence="7" type="primary">ORMDL2_1</name>
    <name evidence="7" type="ORF">FJT64_015001</name>
</gene>
<reference evidence="7 8" key="1">
    <citation type="submission" date="2019-07" db="EMBL/GenBank/DDBJ databases">
        <title>Draft genome assembly of a fouling barnacle, Amphibalanus amphitrite (Darwin, 1854): The first reference genome for Thecostraca.</title>
        <authorList>
            <person name="Kim W."/>
        </authorList>
    </citation>
    <scope>NUCLEOTIDE SEQUENCE [LARGE SCALE GENOMIC DNA]</scope>
    <source>
        <strain evidence="7">SNU_AA5</strain>
        <tissue evidence="7">Soma without cirri and trophi</tissue>
    </source>
</reference>
<evidence type="ECO:0000256" key="2">
    <source>
        <dbReference type="ARBA" id="ARBA00007649"/>
    </source>
</evidence>
<evidence type="ECO:0000256" key="5">
    <source>
        <dbReference type="ARBA" id="ARBA00023136"/>
    </source>
</evidence>
<keyword evidence="5 6" id="KW-0472">Membrane</keyword>
<dbReference type="PANTHER" id="PTHR12665">
    <property type="entry name" value="ORMDL PROTEINS"/>
    <property type="match status" value="1"/>
</dbReference>
<dbReference type="GO" id="GO:2000303">
    <property type="term" value="P:regulation of ceramide biosynthetic process"/>
    <property type="evidence" value="ECO:0007669"/>
    <property type="project" value="UniProtKB-ARBA"/>
</dbReference>
<accession>A0A6A4XDX0</accession>
<evidence type="ECO:0000256" key="4">
    <source>
        <dbReference type="ARBA" id="ARBA00022989"/>
    </source>
</evidence>
<keyword evidence="4 6" id="KW-1133">Transmembrane helix</keyword>
<evidence type="ECO:0000256" key="1">
    <source>
        <dbReference type="ARBA" id="ARBA00004141"/>
    </source>
</evidence>